<sequence length="163" mass="18517">MGRPMEYKTLEHLGKLVQVRPWHRAMARMVATGARPMEIAGAFDYSNSQVTKILESPLFQAEVARIEAQADAEAVSIRSDLQQMSHRAIEILDETLDIPVSDWEDRNKKINAAFGILDRAGYSKKEQPQEHKHLHLHAEVKSMSDEELLKDVLELTNVEVENS</sequence>
<name>A0A6M3KVK0_9ZZZZ</name>
<dbReference type="AlphaFoldDB" id="A0A6M3KVK0"/>
<accession>A0A6M3KVK0</accession>
<evidence type="ECO:0000313" key="1">
    <source>
        <dbReference type="EMBL" id="QJA86126.1"/>
    </source>
</evidence>
<reference evidence="1" key="1">
    <citation type="submission" date="2020-03" db="EMBL/GenBank/DDBJ databases">
        <title>The deep terrestrial virosphere.</title>
        <authorList>
            <person name="Holmfeldt K."/>
            <person name="Nilsson E."/>
            <person name="Simone D."/>
            <person name="Lopez-Fernandez M."/>
            <person name="Wu X."/>
            <person name="de Brujin I."/>
            <person name="Lundin D."/>
            <person name="Andersson A."/>
            <person name="Bertilsson S."/>
            <person name="Dopson M."/>
        </authorList>
    </citation>
    <scope>NUCLEOTIDE SEQUENCE</scope>
    <source>
        <strain evidence="1">MM415B02127</strain>
    </source>
</reference>
<organism evidence="1">
    <name type="scientific">viral metagenome</name>
    <dbReference type="NCBI Taxonomy" id="1070528"/>
    <lineage>
        <taxon>unclassified sequences</taxon>
        <taxon>metagenomes</taxon>
        <taxon>organismal metagenomes</taxon>
    </lineage>
</organism>
<gene>
    <name evidence="1" type="ORF">MM415B02127_0014</name>
</gene>
<dbReference type="EMBL" id="MT142616">
    <property type="protein sequence ID" value="QJA86126.1"/>
    <property type="molecule type" value="Genomic_DNA"/>
</dbReference>
<protein>
    <submittedName>
        <fullName evidence="1">Uncharacterized protein</fullName>
    </submittedName>
</protein>
<proteinExistence type="predicted"/>